<proteinExistence type="predicted"/>
<evidence type="ECO:0000256" key="2">
    <source>
        <dbReference type="SAM" id="MobiDB-lite"/>
    </source>
</evidence>
<feature type="compositionally biased region" description="Polar residues" evidence="2">
    <location>
        <begin position="251"/>
        <end position="264"/>
    </location>
</feature>
<feature type="compositionally biased region" description="Basic and acidic residues" evidence="2">
    <location>
        <begin position="703"/>
        <end position="717"/>
    </location>
</feature>
<feature type="compositionally biased region" description="Low complexity" evidence="2">
    <location>
        <begin position="295"/>
        <end position="305"/>
    </location>
</feature>
<dbReference type="STRING" id="2020962.A0A2N1J8V9"/>
<dbReference type="EMBL" id="KZ454992">
    <property type="protein sequence ID" value="PKI83000.1"/>
    <property type="molecule type" value="Genomic_DNA"/>
</dbReference>
<dbReference type="OrthoDB" id="2593174at2759"/>
<evidence type="ECO:0000313" key="4">
    <source>
        <dbReference type="Proteomes" id="UP000232875"/>
    </source>
</evidence>
<evidence type="ECO:0000256" key="1">
    <source>
        <dbReference type="SAM" id="Coils"/>
    </source>
</evidence>
<keyword evidence="1" id="KW-0175">Coiled coil</keyword>
<evidence type="ECO:0000313" key="3">
    <source>
        <dbReference type="EMBL" id="PKI83000.1"/>
    </source>
</evidence>
<feature type="region of interest" description="Disordered" evidence="2">
    <location>
        <begin position="249"/>
        <end position="305"/>
    </location>
</feature>
<feature type="region of interest" description="Disordered" evidence="2">
    <location>
        <begin position="206"/>
        <end position="236"/>
    </location>
</feature>
<feature type="coiled-coil region" evidence="1">
    <location>
        <begin position="536"/>
        <end position="588"/>
    </location>
</feature>
<dbReference type="AlphaFoldDB" id="A0A2N1J8V9"/>
<keyword evidence="4" id="KW-1185">Reference proteome</keyword>
<feature type="region of interest" description="Disordered" evidence="2">
    <location>
        <begin position="1"/>
        <end position="28"/>
    </location>
</feature>
<feature type="region of interest" description="Disordered" evidence="2">
    <location>
        <begin position="107"/>
        <end position="177"/>
    </location>
</feature>
<feature type="region of interest" description="Disordered" evidence="2">
    <location>
        <begin position="686"/>
        <end position="742"/>
    </location>
</feature>
<organism evidence="3 4">
    <name type="scientific">Malassezia vespertilionis</name>
    <dbReference type="NCBI Taxonomy" id="2020962"/>
    <lineage>
        <taxon>Eukaryota</taxon>
        <taxon>Fungi</taxon>
        <taxon>Dikarya</taxon>
        <taxon>Basidiomycota</taxon>
        <taxon>Ustilaginomycotina</taxon>
        <taxon>Malasseziomycetes</taxon>
        <taxon>Malasseziales</taxon>
        <taxon>Malasseziaceae</taxon>
        <taxon>Malassezia</taxon>
    </lineage>
</organism>
<feature type="compositionally biased region" description="Basic and acidic residues" evidence="2">
    <location>
        <begin position="141"/>
        <end position="151"/>
    </location>
</feature>
<accession>A0A2N1J8V9</accession>
<feature type="compositionally biased region" description="Polar residues" evidence="2">
    <location>
        <begin position="218"/>
        <end position="229"/>
    </location>
</feature>
<sequence length="742" mass="82072">MALQTPKQPRESGILRSPHTPGTGSSVKFGVRVYEDGEESLLTASLSSVQSRTALVEEAAWSKSMELADRDERAGTMHVSEGESMEMSFTESFLKREVGDALAGLDASTSFSRHESSLPPQTPGRMQLGDTPDTIRPARMVHVDDLDHSEDTSSPDVSAHPGPLGMQRRASYSSPTVRVLREREDEDAFAPAPAPAPAAVGALEELSRDEAREVASGNEAQDNVDNETAPNDADAVQNVFEEYTLPVHASLPQTPSPASHTSAPADTVAPERTDAATLPNTPSSALELHRPSPPSSNKMSSKSPYAATASKDSSFTSSFYSFSTSPELSYLSEKEELEEDEAHRLIPFDVRELSTKLISIEKLGGVDAHELFETVAALDRTHSERTVFLHHRLARSHRQNQLLRANLQEAHGKIQLFETQLLDFVRNREQRDDATHVPMQAQLESFTTRLEEQLRITAPTDELEEERESLAMQRRDLEIRMATAPTDQTDGVAVDEMERRIAAAVAQTKEMCSRDADIRVHMARQASDTEALHAQISALQAAREAAEIDMERERAEWHTQDCERHEALLQAEARRDELEAHVAEEAEAILHLSAAKQEASAELLATVHTLRGRISALEHDVAHRGLEIVKLEKQCDRLSKEALNFSLALSAKQQEVDMLKRGTQRAPAYWELLAQRPRRANRAALGSVTNRTEHASTPNQPSGKKESVHTALRRTDISELSTSTIASERFSRSSRIDAQYEE</sequence>
<reference evidence="3 4" key="1">
    <citation type="submission" date="2017-10" db="EMBL/GenBank/DDBJ databases">
        <title>A novel species of cold-tolerant Malassezia isolated from bats.</title>
        <authorList>
            <person name="Lorch J.M."/>
            <person name="Palmer J.M."/>
            <person name="Vanderwolf K.J."/>
            <person name="Schmidt K.Z."/>
            <person name="Verant M.L."/>
            <person name="Weller T.J."/>
            <person name="Blehert D.S."/>
        </authorList>
    </citation>
    <scope>NUCLEOTIDE SEQUENCE [LARGE SCALE GENOMIC DNA]</scope>
    <source>
        <strain evidence="3 4">NWHC:44797-103</strain>
    </source>
</reference>
<gene>
    <name evidence="3" type="ORF">MVES_003021</name>
</gene>
<feature type="region of interest" description="Disordered" evidence="2">
    <location>
        <begin position="67"/>
        <end position="86"/>
    </location>
</feature>
<protein>
    <submittedName>
        <fullName evidence="3">Uncharacterized protein</fullName>
    </submittedName>
</protein>
<feature type="compositionally biased region" description="Polar residues" evidence="2">
    <location>
        <begin position="687"/>
        <end position="702"/>
    </location>
</feature>
<dbReference type="Proteomes" id="UP000232875">
    <property type="component" value="Unassembled WGS sequence"/>
</dbReference>
<name>A0A2N1J8V9_9BASI</name>